<dbReference type="Proteomes" id="UP000267804">
    <property type="component" value="Chromosome"/>
</dbReference>
<proteinExistence type="predicted"/>
<dbReference type="KEGG" id="mtua:CSH63_21390"/>
<dbReference type="Pfam" id="PF05593">
    <property type="entry name" value="RHS_repeat"/>
    <property type="match status" value="1"/>
</dbReference>
<dbReference type="InterPro" id="IPR006530">
    <property type="entry name" value="YD"/>
</dbReference>
<gene>
    <name evidence="2" type="ORF">CSH63_21390</name>
</gene>
<sequence length="826" mass="88067">MTYQPQVGAEKYSLTYDSTANRFTLNDGDGNTATFTRASTDPTGVYTPTSVSAPGSGNTSTYSWEKVTLGTQDVMRPTRLLAPVPSGVTCNTLVRGCKALTFTYATTTTATGTAANTWGDYLGRVKEISYTAWDPDLATPAMRTVVLARYTYDNAGRLRAVWDPRLDYTDGSGAHSLRTVYDYDTDGILTTMTPAAQEPWQFTYTTLPDDPGKGRLYRVTRSALTAGTAVESVVYRVPVTGSGAPYDLSGTQTARWGQTEPPNDATAVFPATEMPTGNQATGTLPNSYERATVTYVNANARTVNTAAPGGHITTSWYDQYGNIVRELTPGNRQRALGASPSDDATAEAEIAAKLATISVYSGDGQLLLETFGPEHNVMIDSGTIVRGRQHTRLTHDEGAPNAGGPYNLPTTERLSVSYVNAGQTVDADTRTTVTGYDWALRQPVKVTVDPGGMDLLTRTSYDSAGRVISTTAPAGGSVDTTPATRITVYYTAATNATYSGCGNRPEWHGLVCRTQTGGQPESGPQLPATVTTYDMYGQPRAQSTKTGSGELRRIEVTYDSAGRQWEGSVTAAGLGTGLEKRRTIYDQTNGQAVRTQTINGSGSVTAEIIRAYDSLGQMTSYTDADGTVTTSTFDIAGRPATVNDGKGTRTYTYDGGTERRGLPTSVADTQTGTFTGAYDSDGATVSQTWPNGLAVALTIDESGAATSTSYTRPGCGPTDCTLYTETVISSVHDQWRSRTSTLSGQTYTYDDAARLTDVQDTVAGQCTTRKYTFDAATNRTDQVTYGPGARGTCQTTATTASREWSYDSADRISSVGYTYDALGRVS</sequence>
<dbReference type="PANTHER" id="PTHR32305:SF15">
    <property type="entry name" value="PROTEIN RHSA-RELATED"/>
    <property type="match status" value="1"/>
</dbReference>
<dbReference type="AlphaFoldDB" id="A0A386WRG7"/>
<name>A0A386WRG7_9ACTN</name>
<dbReference type="Gene3D" id="2.180.10.10">
    <property type="entry name" value="RHS repeat-associated core"/>
    <property type="match status" value="1"/>
</dbReference>
<evidence type="ECO:0000313" key="3">
    <source>
        <dbReference type="Proteomes" id="UP000267804"/>
    </source>
</evidence>
<dbReference type="PANTHER" id="PTHR32305">
    <property type="match status" value="1"/>
</dbReference>
<evidence type="ECO:0008006" key="4">
    <source>
        <dbReference type="Google" id="ProtNLM"/>
    </source>
</evidence>
<dbReference type="NCBIfam" id="TIGR01643">
    <property type="entry name" value="YD_repeat_2x"/>
    <property type="match status" value="1"/>
</dbReference>
<organism evidence="2 3">
    <name type="scientific">Micromonospora tulbaghiae</name>
    <dbReference type="NCBI Taxonomy" id="479978"/>
    <lineage>
        <taxon>Bacteria</taxon>
        <taxon>Bacillati</taxon>
        <taxon>Actinomycetota</taxon>
        <taxon>Actinomycetes</taxon>
        <taxon>Micromonosporales</taxon>
        <taxon>Micromonosporaceae</taxon>
        <taxon>Micromonospora</taxon>
    </lineage>
</organism>
<dbReference type="InterPro" id="IPR050708">
    <property type="entry name" value="T6SS_VgrG/RHS"/>
</dbReference>
<reference evidence="2 3" key="1">
    <citation type="submission" date="2017-10" db="EMBL/GenBank/DDBJ databases">
        <title>Integration of genomic and chemical information greatly accelerates assignment of the full stereostructure of myelolactone, a potent inhibitor of myeloma from a marine-derived Micromonospora.</title>
        <authorList>
            <person name="Kim M.C."/>
            <person name="Machado H."/>
            <person name="Jensen P.R."/>
            <person name="Fenical W."/>
        </authorList>
    </citation>
    <scope>NUCLEOTIDE SEQUENCE [LARGE SCALE GENOMIC DNA]</scope>
    <source>
        <strain evidence="2 3">CNY-010</strain>
    </source>
</reference>
<accession>A0A386WRG7</accession>
<protein>
    <recommendedName>
        <fullName evidence="4">YD repeat-containing protein</fullName>
    </recommendedName>
</protein>
<dbReference type="RefSeq" id="WP_120571812.1">
    <property type="nucleotide sequence ID" value="NZ_CP024087.1"/>
</dbReference>
<evidence type="ECO:0000256" key="1">
    <source>
        <dbReference type="SAM" id="MobiDB-lite"/>
    </source>
</evidence>
<evidence type="ECO:0000313" key="2">
    <source>
        <dbReference type="EMBL" id="AYF29980.1"/>
    </source>
</evidence>
<feature type="region of interest" description="Disordered" evidence="1">
    <location>
        <begin position="646"/>
        <end position="668"/>
    </location>
</feature>
<dbReference type="InterPro" id="IPR031325">
    <property type="entry name" value="RHS_repeat"/>
</dbReference>
<dbReference type="EMBL" id="CP024087">
    <property type="protein sequence ID" value="AYF29980.1"/>
    <property type="molecule type" value="Genomic_DNA"/>
</dbReference>